<dbReference type="AlphaFoldDB" id="A0A917DKP5"/>
<evidence type="ECO:0000256" key="1">
    <source>
        <dbReference type="PROSITE-ProRule" id="PRU00339"/>
    </source>
</evidence>
<keyword evidence="4" id="KW-1185">Reference proteome</keyword>
<dbReference type="InterPro" id="IPR011990">
    <property type="entry name" value="TPR-like_helical_dom_sf"/>
</dbReference>
<feature type="transmembrane region" description="Helical" evidence="2">
    <location>
        <begin position="7"/>
        <end position="33"/>
    </location>
</feature>
<dbReference type="EMBL" id="BMHO01000002">
    <property type="protein sequence ID" value="GGD43891.1"/>
    <property type="molecule type" value="Genomic_DNA"/>
</dbReference>
<dbReference type="InterPro" id="IPR019734">
    <property type="entry name" value="TPR_rpt"/>
</dbReference>
<keyword evidence="2" id="KW-1133">Transmembrane helix</keyword>
<organism evidence="3 4">
    <name type="scientific">Microbacterium faecale</name>
    <dbReference type="NCBI Taxonomy" id="1804630"/>
    <lineage>
        <taxon>Bacteria</taxon>
        <taxon>Bacillati</taxon>
        <taxon>Actinomycetota</taxon>
        <taxon>Actinomycetes</taxon>
        <taxon>Micrococcales</taxon>
        <taxon>Microbacteriaceae</taxon>
        <taxon>Microbacterium</taxon>
    </lineage>
</organism>
<reference evidence="3" key="1">
    <citation type="journal article" date="2014" name="Int. J. Syst. Evol. Microbiol.">
        <title>Complete genome sequence of Corynebacterium casei LMG S-19264T (=DSM 44701T), isolated from a smear-ripened cheese.</title>
        <authorList>
            <consortium name="US DOE Joint Genome Institute (JGI-PGF)"/>
            <person name="Walter F."/>
            <person name="Albersmeier A."/>
            <person name="Kalinowski J."/>
            <person name="Ruckert C."/>
        </authorList>
    </citation>
    <scope>NUCLEOTIDE SEQUENCE</scope>
    <source>
        <strain evidence="3">CGMCC 1.15152</strain>
    </source>
</reference>
<name>A0A917DKP5_9MICO</name>
<gene>
    <name evidence="3" type="ORF">GCM10010915_26270</name>
</gene>
<sequence length="151" mass="16544">MRVRIGVAVMAAVFALYIWLLGGRAIAMIGAGLDTGEPIAVVMGGALVVFPLVGAWALGRELWFGWRGDRLAKRLAAEGALPDDEVDLMPSGRVVRRDADELFPAYRSAVEQTPNDWRAWFRLGVAYDAAGDRRRARAATRQAIRLERHGA</sequence>
<feature type="repeat" description="TPR" evidence="1">
    <location>
        <begin position="117"/>
        <end position="150"/>
    </location>
</feature>
<reference evidence="3" key="2">
    <citation type="submission" date="2020-09" db="EMBL/GenBank/DDBJ databases">
        <authorList>
            <person name="Sun Q."/>
            <person name="Zhou Y."/>
        </authorList>
    </citation>
    <scope>NUCLEOTIDE SEQUENCE</scope>
    <source>
        <strain evidence="3">CGMCC 1.15152</strain>
    </source>
</reference>
<evidence type="ECO:0000313" key="3">
    <source>
        <dbReference type="EMBL" id="GGD43891.1"/>
    </source>
</evidence>
<dbReference type="Gene3D" id="1.25.40.10">
    <property type="entry name" value="Tetratricopeptide repeat domain"/>
    <property type="match status" value="1"/>
</dbReference>
<keyword evidence="2" id="KW-0812">Transmembrane</keyword>
<evidence type="ECO:0008006" key="5">
    <source>
        <dbReference type="Google" id="ProtNLM"/>
    </source>
</evidence>
<evidence type="ECO:0000313" key="4">
    <source>
        <dbReference type="Proteomes" id="UP000633205"/>
    </source>
</evidence>
<protein>
    <recommendedName>
        <fullName evidence="5">Tetratricopeptide repeat protein</fullName>
    </recommendedName>
</protein>
<dbReference type="RefSeq" id="WP_188712863.1">
    <property type="nucleotide sequence ID" value="NZ_BMHO01000002.1"/>
</dbReference>
<evidence type="ECO:0000256" key="2">
    <source>
        <dbReference type="SAM" id="Phobius"/>
    </source>
</evidence>
<dbReference type="Proteomes" id="UP000633205">
    <property type="component" value="Unassembled WGS sequence"/>
</dbReference>
<feature type="transmembrane region" description="Helical" evidence="2">
    <location>
        <begin position="39"/>
        <end position="58"/>
    </location>
</feature>
<proteinExistence type="predicted"/>
<keyword evidence="2" id="KW-0472">Membrane</keyword>
<dbReference type="PROSITE" id="PS50005">
    <property type="entry name" value="TPR"/>
    <property type="match status" value="1"/>
</dbReference>
<accession>A0A917DKP5</accession>
<comment type="caution">
    <text evidence="3">The sequence shown here is derived from an EMBL/GenBank/DDBJ whole genome shotgun (WGS) entry which is preliminary data.</text>
</comment>
<dbReference type="SUPFAM" id="SSF48452">
    <property type="entry name" value="TPR-like"/>
    <property type="match status" value="1"/>
</dbReference>
<keyword evidence="1" id="KW-0802">TPR repeat</keyword>